<evidence type="ECO:0000313" key="3">
    <source>
        <dbReference type="Proteomes" id="UP000230869"/>
    </source>
</evidence>
<feature type="transmembrane region" description="Helical" evidence="1">
    <location>
        <begin position="346"/>
        <end position="366"/>
    </location>
</feature>
<comment type="caution">
    <text evidence="2">The sequence shown here is derived from an EMBL/GenBank/DDBJ whole genome shotgun (WGS) entry which is preliminary data.</text>
</comment>
<protein>
    <recommendedName>
        <fullName evidence="4">Membrane protein 6-pyruvoyl-tetrahydropterin synthase-related domain-containing protein</fullName>
    </recommendedName>
</protein>
<dbReference type="EMBL" id="PCWW01000021">
    <property type="protein sequence ID" value="PIR13744.1"/>
    <property type="molecule type" value="Genomic_DNA"/>
</dbReference>
<feature type="transmembrane region" description="Helical" evidence="1">
    <location>
        <begin position="124"/>
        <end position="142"/>
    </location>
</feature>
<accession>A0A2M6K9M3</accession>
<feature type="transmembrane region" description="Helical" evidence="1">
    <location>
        <begin position="303"/>
        <end position="326"/>
    </location>
</feature>
<keyword evidence="1" id="KW-1133">Transmembrane helix</keyword>
<evidence type="ECO:0000313" key="2">
    <source>
        <dbReference type="EMBL" id="PIR13744.1"/>
    </source>
</evidence>
<dbReference type="Proteomes" id="UP000230869">
    <property type="component" value="Unassembled WGS sequence"/>
</dbReference>
<organism evidence="2 3">
    <name type="scientific">Candidatus Falkowbacteria bacterium CG11_big_fil_rev_8_21_14_0_20_39_10</name>
    <dbReference type="NCBI Taxonomy" id="1974570"/>
    <lineage>
        <taxon>Bacteria</taxon>
        <taxon>Candidatus Falkowiibacteriota</taxon>
    </lineage>
</organism>
<gene>
    <name evidence="2" type="ORF">COV49_01190</name>
</gene>
<dbReference type="AlphaFoldDB" id="A0A2M6K9M3"/>
<reference evidence="2 3" key="1">
    <citation type="submission" date="2017-09" db="EMBL/GenBank/DDBJ databases">
        <title>Depth-based differentiation of microbial function through sediment-hosted aquifers and enrichment of novel symbionts in the deep terrestrial subsurface.</title>
        <authorList>
            <person name="Probst A.J."/>
            <person name="Ladd B."/>
            <person name="Jarett J.K."/>
            <person name="Geller-Mcgrath D.E."/>
            <person name="Sieber C.M."/>
            <person name="Emerson J.B."/>
            <person name="Anantharaman K."/>
            <person name="Thomas B.C."/>
            <person name="Malmstrom R."/>
            <person name="Stieglmeier M."/>
            <person name="Klingl A."/>
            <person name="Woyke T."/>
            <person name="Ryan C.M."/>
            <person name="Banfield J.F."/>
        </authorList>
    </citation>
    <scope>NUCLEOTIDE SEQUENCE [LARGE SCALE GENOMIC DNA]</scope>
    <source>
        <strain evidence="2">CG11_big_fil_rev_8_21_14_0_20_39_10</strain>
    </source>
</reference>
<keyword evidence="1" id="KW-0812">Transmembrane</keyword>
<evidence type="ECO:0000256" key="1">
    <source>
        <dbReference type="SAM" id="Phobius"/>
    </source>
</evidence>
<proteinExistence type="predicted"/>
<feature type="transmembrane region" description="Helical" evidence="1">
    <location>
        <begin position="203"/>
        <end position="222"/>
    </location>
</feature>
<keyword evidence="1" id="KW-0472">Membrane</keyword>
<feature type="transmembrane region" description="Helical" evidence="1">
    <location>
        <begin position="620"/>
        <end position="642"/>
    </location>
</feature>
<evidence type="ECO:0008006" key="4">
    <source>
        <dbReference type="Google" id="ProtNLM"/>
    </source>
</evidence>
<feature type="transmembrane region" description="Helical" evidence="1">
    <location>
        <begin position="74"/>
        <end position="91"/>
    </location>
</feature>
<sequence>MTFEILFLALLDVLVNFPLLFSQTIYGDWAYRPPELLIDTYLSYNSFESWKIAIRYIEYIFGRFGYSSITSDTFVYHIWTIILPLVIIILLKRLLRISKYITFPLGLLLIANSYTLSINSIGHNLLSISSNLFIISFIFLLFSIKRASIIKSDFPFSLSILFLLLSGSYDFRIFYIGFALLITTILFFLFFHVINKKYALSRIVTYIIIVPIYFIPLILDIFTQISSPYDIGEILSRPIYEYMQLNTLKAITLFHPYWSLTEGIQWFSIRKVPFYFAVVAIIPFISLFVINKIQNKFEKKLSILMILIGVISVFLAKQTTSPFGFIYRLLYAYFPGFSAYRESTKFYNFIILSYLFLNYFSLNYFLQSKNKNFKIFGKILVGLLSFIFLINIYAILSSKLPSLYHRSKPQNVISLIRDSIIKDPNPYRTLWINSPILYSTSKYRALAIHVSNISLCEDVTDYYNNPIINMDAFLSTNRIQKLYVNNEISNLCIHKLFKSELIPSSIKGEKLITPDQTYLITEYIYKDYKDWITINDPKAVIEYSSSQSLYHDEYFNKISILPSKNTILLNYPTPYSKFLVLFVNGKIYHPINNFDNSISWNIFLKQNEINTIYFANLAKLIVRFSVFIQFVIISALLLLSFYQVTYYEKSK</sequence>
<feature type="transmembrane region" description="Helical" evidence="1">
    <location>
        <begin position="272"/>
        <end position="291"/>
    </location>
</feature>
<name>A0A2M6K9M3_9BACT</name>
<feature type="transmembrane region" description="Helical" evidence="1">
    <location>
        <begin position="375"/>
        <end position="396"/>
    </location>
</feature>
<feature type="transmembrane region" description="Helical" evidence="1">
    <location>
        <begin position="173"/>
        <end position="191"/>
    </location>
</feature>